<organism evidence="1 2">
    <name type="scientific">Nocardioides eburneiflavus</name>
    <dbReference type="NCBI Taxonomy" id="2518372"/>
    <lineage>
        <taxon>Bacteria</taxon>
        <taxon>Bacillati</taxon>
        <taxon>Actinomycetota</taxon>
        <taxon>Actinomycetes</taxon>
        <taxon>Propionibacteriales</taxon>
        <taxon>Nocardioidaceae</taxon>
        <taxon>Nocardioides</taxon>
    </lineage>
</organism>
<dbReference type="RefSeq" id="WP_135838103.1">
    <property type="nucleotide sequence ID" value="NZ_SRRO01000001.1"/>
</dbReference>
<dbReference type="InterPro" id="IPR011051">
    <property type="entry name" value="RmlC_Cupin_sf"/>
</dbReference>
<evidence type="ECO:0000313" key="1">
    <source>
        <dbReference type="EMBL" id="TGN63567.1"/>
    </source>
</evidence>
<protein>
    <submittedName>
        <fullName evidence="1">Cupin domain-containing protein</fullName>
    </submittedName>
</protein>
<sequence>MGTFPRNNTELAVDVDGSGQQHRAQAGGMTIALEQWNAGLDTAEWFAELPDGACQEPHWGYCLGGTVTMRYTDGETEVISAGEAYYIRPGHNAHIDSDAEFVEVTHADHAPGINTVELEASRKSQSV</sequence>
<dbReference type="Gene3D" id="2.60.120.10">
    <property type="entry name" value="Jelly Rolls"/>
    <property type="match status" value="1"/>
</dbReference>
<reference evidence="1 2" key="1">
    <citation type="submission" date="2019-04" db="EMBL/GenBank/DDBJ databases">
        <title>Three New Species of Nocardioides, Nocardioides euryhalodurans sp. nov., Nocardioides seonyuensis sp. nov. and Nocardioides eburneoflavus sp. nov. Isolated from Soil.</title>
        <authorList>
            <person name="Roh S.G."/>
            <person name="Lee C."/>
            <person name="Kim M.-K."/>
            <person name="Kim S.B."/>
        </authorList>
    </citation>
    <scope>NUCLEOTIDE SEQUENCE [LARGE SCALE GENOMIC DNA]</scope>
    <source>
        <strain evidence="1 2">MMS17-SY213</strain>
    </source>
</reference>
<name>A0A4Z1CF94_9ACTN</name>
<dbReference type="EMBL" id="SRRO01000001">
    <property type="protein sequence ID" value="TGN63567.1"/>
    <property type="molecule type" value="Genomic_DNA"/>
</dbReference>
<dbReference type="OrthoDB" id="1119958at2"/>
<comment type="caution">
    <text evidence="1">The sequence shown here is derived from an EMBL/GenBank/DDBJ whole genome shotgun (WGS) entry which is preliminary data.</text>
</comment>
<accession>A0A4Z1CF94</accession>
<dbReference type="SUPFAM" id="SSF51182">
    <property type="entry name" value="RmlC-like cupins"/>
    <property type="match status" value="1"/>
</dbReference>
<evidence type="ECO:0000313" key="2">
    <source>
        <dbReference type="Proteomes" id="UP000297496"/>
    </source>
</evidence>
<dbReference type="InterPro" id="IPR014710">
    <property type="entry name" value="RmlC-like_jellyroll"/>
</dbReference>
<keyword evidence="2" id="KW-1185">Reference proteome</keyword>
<gene>
    <name evidence="1" type="ORF">EXE59_06100</name>
</gene>
<dbReference type="Proteomes" id="UP000297496">
    <property type="component" value="Unassembled WGS sequence"/>
</dbReference>
<proteinExistence type="predicted"/>
<dbReference type="AlphaFoldDB" id="A0A4Z1CF94"/>